<protein>
    <recommendedName>
        <fullName evidence="4">Importin N-terminal domain-containing protein</fullName>
    </recommendedName>
</protein>
<dbReference type="Pfam" id="PF03810">
    <property type="entry name" value="IBN_N"/>
    <property type="match status" value="1"/>
</dbReference>
<evidence type="ECO:0000313" key="5">
    <source>
        <dbReference type="EMBL" id="KZP02850.1"/>
    </source>
</evidence>
<dbReference type="InterPro" id="IPR011989">
    <property type="entry name" value="ARM-like"/>
</dbReference>
<organism evidence="5 6">
    <name type="scientific">Athelia psychrophila</name>
    <dbReference type="NCBI Taxonomy" id="1759441"/>
    <lineage>
        <taxon>Eukaryota</taxon>
        <taxon>Fungi</taxon>
        <taxon>Dikarya</taxon>
        <taxon>Basidiomycota</taxon>
        <taxon>Agaricomycotina</taxon>
        <taxon>Agaricomycetes</taxon>
        <taxon>Agaricomycetidae</taxon>
        <taxon>Atheliales</taxon>
        <taxon>Atheliaceae</taxon>
        <taxon>Athelia</taxon>
    </lineage>
</organism>
<evidence type="ECO:0000256" key="3">
    <source>
        <dbReference type="ARBA" id="ARBA00023242"/>
    </source>
</evidence>
<dbReference type="PANTHER" id="PTHR10997">
    <property type="entry name" value="IMPORTIN-7, 8, 11"/>
    <property type="match status" value="1"/>
</dbReference>
<keyword evidence="3" id="KW-0539">Nucleus</keyword>
<proteinExistence type="predicted"/>
<dbReference type="PANTHER" id="PTHR10997:SF7">
    <property type="entry name" value="IMPORTIN-11"/>
    <property type="match status" value="1"/>
</dbReference>
<gene>
    <name evidence="5" type="ORF">FIBSPDRAFT_969553</name>
</gene>
<evidence type="ECO:0000313" key="6">
    <source>
        <dbReference type="Proteomes" id="UP000076532"/>
    </source>
</evidence>
<comment type="subcellular location">
    <subcellularLocation>
        <location evidence="1">Nucleus</location>
    </subcellularLocation>
</comment>
<dbReference type="Gene3D" id="1.25.10.10">
    <property type="entry name" value="Leucine-rich Repeat Variant"/>
    <property type="match status" value="1"/>
</dbReference>
<name>A0A167TEC6_9AGAM</name>
<accession>A0A167TEC6</accession>
<dbReference type="SUPFAM" id="SSF48371">
    <property type="entry name" value="ARM repeat"/>
    <property type="match status" value="1"/>
</dbReference>
<dbReference type="GO" id="GO:0005829">
    <property type="term" value="C:cytosol"/>
    <property type="evidence" value="ECO:0007669"/>
    <property type="project" value="TreeGrafter"/>
</dbReference>
<dbReference type="GO" id="GO:0031267">
    <property type="term" value="F:small GTPase binding"/>
    <property type="evidence" value="ECO:0007669"/>
    <property type="project" value="InterPro"/>
</dbReference>
<reference evidence="5 6" key="1">
    <citation type="journal article" date="2016" name="Mol. Biol. Evol.">
        <title>Comparative Genomics of Early-Diverging Mushroom-Forming Fungi Provides Insights into the Origins of Lignocellulose Decay Capabilities.</title>
        <authorList>
            <person name="Nagy L.G."/>
            <person name="Riley R."/>
            <person name="Tritt A."/>
            <person name="Adam C."/>
            <person name="Daum C."/>
            <person name="Floudas D."/>
            <person name="Sun H."/>
            <person name="Yadav J.S."/>
            <person name="Pangilinan J."/>
            <person name="Larsson K.H."/>
            <person name="Matsuura K."/>
            <person name="Barry K."/>
            <person name="Labutti K."/>
            <person name="Kuo R."/>
            <person name="Ohm R.A."/>
            <person name="Bhattacharya S.S."/>
            <person name="Shirouzu T."/>
            <person name="Yoshinaga Y."/>
            <person name="Martin F.M."/>
            <person name="Grigoriev I.V."/>
            <person name="Hibbett D.S."/>
        </authorList>
    </citation>
    <scope>NUCLEOTIDE SEQUENCE [LARGE SCALE GENOMIC DNA]</scope>
    <source>
        <strain evidence="5 6">CBS 109695</strain>
    </source>
</reference>
<keyword evidence="2" id="KW-0813">Transport</keyword>
<dbReference type="EMBL" id="KV418270">
    <property type="protein sequence ID" value="KZP02850.1"/>
    <property type="molecule type" value="Genomic_DNA"/>
</dbReference>
<dbReference type="OrthoDB" id="361693at2759"/>
<dbReference type="InterPro" id="IPR016024">
    <property type="entry name" value="ARM-type_fold"/>
</dbReference>
<dbReference type="PROSITE" id="PS50166">
    <property type="entry name" value="IMPORTIN_B_NT"/>
    <property type="match status" value="1"/>
</dbReference>
<dbReference type="STRING" id="436010.A0A167TEC6"/>
<sequence length="290" mass="32857">MPRPQPQLGLATEAINLEELYAVISGAASQDVAQLQACTERLKMMMDMTGTFDGLSDIASQKTSVPLAVRQQSIIQFKNHALSHWRSRKLLTDEARARIRSRCLMMLDEEDDLIAQCNEEIISKIARSDFPGNWSNLVTDLMTTIETNLQIRYSSNAADPRTTLVLRRSIKALNGIVFEFTTIRMLTGVATLKNVSSSPHWLFPKLNDVGFKLFTYLHQPLWKYYETISSPFASTLNPDSIALPRTAEDLLLAHLIYEAVFHLTTWLWQRHGKDGKDEFEGLRPWVCGIA</sequence>
<dbReference type="Proteomes" id="UP000076532">
    <property type="component" value="Unassembled WGS sequence"/>
</dbReference>
<dbReference type="InterPro" id="IPR001494">
    <property type="entry name" value="Importin-beta_N"/>
</dbReference>
<dbReference type="AlphaFoldDB" id="A0A167TEC6"/>
<evidence type="ECO:0000256" key="2">
    <source>
        <dbReference type="ARBA" id="ARBA00022448"/>
    </source>
</evidence>
<evidence type="ECO:0000259" key="4">
    <source>
        <dbReference type="PROSITE" id="PS50166"/>
    </source>
</evidence>
<evidence type="ECO:0000256" key="1">
    <source>
        <dbReference type="ARBA" id="ARBA00004123"/>
    </source>
</evidence>
<dbReference type="GO" id="GO:0005635">
    <property type="term" value="C:nuclear envelope"/>
    <property type="evidence" value="ECO:0007669"/>
    <property type="project" value="TreeGrafter"/>
</dbReference>
<keyword evidence="6" id="KW-1185">Reference proteome</keyword>
<feature type="domain" description="Importin N-terminal" evidence="4">
    <location>
        <begin position="38"/>
        <end position="109"/>
    </location>
</feature>
<dbReference type="GO" id="GO:0006606">
    <property type="term" value="P:protein import into nucleus"/>
    <property type="evidence" value="ECO:0007669"/>
    <property type="project" value="TreeGrafter"/>
</dbReference>